<evidence type="ECO:0000256" key="1">
    <source>
        <dbReference type="PROSITE-ProRule" id="PRU00103"/>
    </source>
</evidence>
<dbReference type="InterPro" id="IPR016024">
    <property type="entry name" value="ARM-type_fold"/>
</dbReference>
<evidence type="ECO:0000256" key="2">
    <source>
        <dbReference type="SAM" id="MobiDB-lite"/>
    </source>
</evidence>
<feature type="repeat" description="HEAT" evidence="1">
    <location>
        <begin position="200"/>
        <end position="237"/>
    </location>
</feature>
<evidence type="ECO:0008006" key="5">
    <source>
        <dbReference type="Google" id="ProtNLM"/>
    </source>
</evidence>
<dbReference type="InterPro" id="IPR021133">
    <property type="entry name" value="HEAT_type_2"/>
</dbReference>
<feature type="compositionally biased region" description="Basic and acidic residues" evidence="2">
    <location>
        <begin position="705"/>
        <end position="730"/>
    </location>
</feature>
<dbReference type="Gene3D" id="1.25.10.10">
    <property type="entry name" value="Leucine-rich Repeat Variant"/>
    <property type="match status" value="1"/>
</dbReference>
<dbReference type="EMBL" id="CAIIXF020000008">
    <property type="protein sequence ID" value="CAH1792525.1"/>
    <property type="molecule type" value="Genomic_DNA"/>
</dbReference>
<gene>
    <name evidence="3" type="ORF">OFUS_LOCUS17483</name>
</gene>
<dbReference type="GO" id="GO:0008287">
    <property type="term" value="C:protein serine/threonine phosphatase complex"/>
    <property type="evidence" value="ECO:0007669"/>
    <property type="project" value="TreeGrafter"/>
</dbReference>
<dbReference type="PROSITE" id="PS50077">
    <property type="entry name" value="HEAT_REPEAT"/>
    <property type="match status" value="2"/>
</dbReference>
<proteinExistence type="predicted"/>
<protein>
    <recommendedName>
        <fullName evidence="5">Serine/threonine-protein phosphatase 4 regulatory subunit 4</fullName>
    </recommendedName>
</protein>
<dbReference type="GO" id="GO:0005829">
    <property type="term" value="C:cytosol"/>
    <property type="evidence" value="ECO:0007669"/>
    <property type="project" value="TreeGrafter"/>
</dbReference>
<dbReference type="GO" id="GO:0019888">
    <property type="term" value="F:protein phosphatase regulator activity"/>
    <property type="evidence" value="ECO:0007669"/>
    <property type="project" value="TreeGrafter"/>
</dbReference>
<feature type="compositionally biased region" description="Polar residues" evidence="2">
    <location>
        <begin position="778"/>
        <end position="791"/>
    </location>
</feature>
<dbReference type="Proteomes" id="UP000749559">
    <property type="component" value="Unassembled WGS sequence"/>
</dbReference>
<feature type="compositionally biased region" description="Low complexity" evidence="2">
    <location>
        <begin position="796"/>
        <end position="820"/>
    </location>
</feature>
<comment type="caution">
    <text evidence="3">The sequence shown here is derived from an EMBL/GenBank/DDBJ whole genome shotgun (WGS) entry which is preliminary data.</text>
</comment>
<feature type="repeat" description="HEAT" evidence="1">
    <location>
        <begin position="239"/>
        <end position="277"/>
    </location>
</feature>
<dbReference type="OrthoDB" id="340346at2759"/>
<dbReference type="PANTHER" id="PTHR21467">
    <property type="entry name" value="PROTEIN PHOSPHATASE 4 REGULATORY SUBUNIT 4 PPP4R4"/>
    <property type="match status" value="1"/>
</dbReference>
<dbReference type="InterPro" id="IPR039918">
    <property type="entry name" value="PPP4R4"/>
</dbReference>
<dbReference type="SUPFAM" id="SSF48371">
    <property type="entry name" value="ARM repeat"/>
    <property type="match status" value="1"/>
</dbReference>
<dbReference type="AlphaFoldDB" id="A0A8S4PHI7"/>
<accession>A0A8S4PHI7</accession>
<evidence type="ECO:0000313" key="4">
    <source>
        <dbReference type="Proteomes" id="UP000749559"/>
    </source>
</evidence>
<keyword evidence="4" id="KW-1185">Reference proteome</keyword>
<evidence type="ECO:0000313" key="3">
    <source>
        <dbReference type="EMBL" id="CAH1792525.1"/>
    </source>
</evidence>
<name>A0A8S4PHI7_OWEFU</name>
<sequence>MDSDDASLSEEFQELQLERTITKSLKTAEEIERLTVDVLLSDIERAVYLLSSGQEVQRVSVITNLPDLLRDNNADCMRRVVPKVKEVLHVAQTEMQLAACAAFLQILRKELVPVSNYTQTFLQTILNSLDSRDPEIASAWLDTLLDVIDLLPKDVIKKDILGIAIAKGQLAQSVQSRLACCKILGKVATKFEPFVIKKEILPVVQSLCQDVDYEVRGCMCRQLDPVARGLGLEATKSAILPELVELTNDEEGHVRLAGLETVVNILSLLDDDTCSMTIVPLVCKFCQQAVQAEDNTLPVIAKQLGKLCHGLSVNLTDDQKKWFVEYYKKLCRMGLEKHRQPKESEQPSKGSMDMDTLFEELDLFTEVRKHAAYNFPAMILFAGARHFKTDFTSIFSQLCNDPHYLVRKTMAYGFHEVTKVLGGSVHSIQADFTVLLKDTHTEVLRGIVSHLDEILNAFVKNGGSTITESKMAAMSEVIPALLHCEGVIFSTNNWRLQEEMMSQWACLPHCLTSDHIYNKFIPVVFNKLHRARAIPVRHASAHTLLVLLRHLRRQEQRTEILQKLIQDFCHGNSSRQRSLFIRICHSSIDLFSKSFFKEHLFEYLLELSHDPIPNVRLKLCSILPRLKTLVKIPTDRGLLQQLEICVRKLLVNEKDIDVHTSLRKAVEKLDRVQVQMESLTKKMYFEEDVIDNKKEEFEKKLIEQEEKEKKEEEAKLGKDKKKGDKRETKAPVKKGSKIPAATSLKDKSSAASLKNAEKEKKIAGQTNVTKATPVASKNLKNVSTKSSNNLASPKLGSRNSPSNLSSGSSSRNSSAGSTGSWKGSAGSAPPQAIAPPTSRKNSIPKETTASGLPTRKKSGSGVSTTGVKKKPLSDKSK</sequence>
<feature type="compositionally biased region" description="Polar residues" evidence="2">
    <location>
        <begin position="838"/>
        <end position="851"/>
    </location>
</feature>
<organism evidence="3 4">
    <name type="scientific">Owenia fusiformis</name>
    <name type="common">Polychaete worm</name>
    <dbReference type="NCBI Taxonomy" id="6347"/>
    <lineage>
        <taxon>Eukaryota</taxon>
        <taxon>Metazoa</taxon>
        <taxon>Spiralia</taxon>
        <taxon>Lophotrochozoa</taxon>
        <taxon>Annelida</taxon>
        <taxon>Polychaeta</taxon>
        <taxon>Sedentaria</taxon>
        <taxon>Canalipalpata</taxon>
        <taxon>Sabellida</taxon>
        <taxon>Oweniida</taxon>
        <taxon>Oweniidae</taxon>
        <taxon>Owenia</taxon>
    </lineage>
</organism>
<dbReference type="PANTHER" id="PTHR21467:SF0">
    <property type="entry name" value="SERINE_THREONINE-PROTEIN PHOSPHATASE 4 REGULATORY SUBUNIT 4"/>
    <property type="match status" value="1"/>
</dbReference>
<reference evidence="3" key="1">
    <citation type="submission" date="2022-03" db="EMBL/GenBank/DDBJ databases">
        <authorList>
            <person name="Martin C."/>
        </authorList>
    </citation>
    <scope>NUCLEOTIDE SEQUENCE</scope>
</reference>
<dbReference type="InterPro" id="IPR011989">
    <property type="entry name" value="ARM-like"/>
</dbReference>
<feature type="region of interest" description="Disordered" evidence="2">
    <location>
        <begin position="705"/>
        <end position="877"/>
    </location>
</feature>